<evidence type="ECO:0000313" key="1">
    <source>
        <dbReference type="EMBL" id="KAJ8618120.1"/>
    </source>
</evidence>
<sequence>MAEQMIFISIWKSFDRCFLFEGFFYQKGQNLANNFGETEMAKQISYFVRVCRLQREEGIESRSVWSLGFKQFWL</sequence>
<dbReference type="EMBL" id="CM056812">
    <property type="protein sequence ID" value="KAJ8618120.1"/>
    <property type="molecule type" value="Genomic_DNA"/>
</dbReference>
<protein>
    <submittedName>
        <fullName evidence="1">Uncharacterized protein</fullName>
    </submittedName>
</protein>
<dbReference type="Proteomes" id="UP001234297">
    <property type="component" value="Chromosome 4"/>
</dbReference>
<gene>
    <name evidence="1" type="ORF">MRB53_014306</name>
</gene>
<accession>A0ACC2KAI0</accession>
<keyword evidence="2" id="KW-1185">Reference proteome</keyword>
<evidence type="ECO:0000313" key="2">
    <source>
        <dbReference type="Proteomes" id="UP001234297"/>
    </source>
</evidence>
<name>A0ACC2KAI0_PERAE</name>
<organism evidence="1 2">
    <name type="scientific">Persea americana</name>
    <name type="common">Avocado</name>
    <dbReference type="NCBI Taxonomy" id="3435"/>
    <lineage>
        <taxon>Eukaryota</taxon>
        <taxon>Viridiplantae</taxon>
        <taxon>Streptophyta</taxon>
        <taxon>Embryophyta</taxon>
        <taxon>Tracheophyta</taxon>
        <taxon>Spermatophyta</taxon>
        <taxon>Magnoliopsida</taxon>
        <taxon>Magnoliidae</taxon>
        <taxon>Laurales</taxon>
        <taxon>Lauraceae</taxon>
        <taxon>Persea</taxon>
    </lineage>
</organism>
<proteinExistence type="predicted"/>
<reference evidence="1 2" key="1">
    <citation type="journal article" date="2022" name="Hortic Res">
        <title>A haplotype resolved chromosomal level avocado genome allows analysis of novel avocado genes.</title>
        <authorList>
            <person name="Nath O."/>
            <person name="Fletcher S.J."/>
            <person name="Hayward A."/>
            <person name="Shaw L.M."/>
            <person name="Masouleh A.K."/>
            <person name="Furtado A."/>
            <person name="Henry R.J."/>
            <person name="Mitter N."/>
        </authorList>
    </citation>
    <scope>NUCLEOTIDE SEQUENCE [LARGE SCALE GENOMIC DNA]</scope>
    <source>
        <strain evidence="2">cv. Hass</strain>
    </source>
</reference>
<comment type="caution">
    <text evidence="1">The sequence shown here is derived from an EMBL/GenBank/DDBJ whole genome shotgun (WGS) entry which is preliminary data.</text>
</comment>